<accession>A0A0W8G9V8</accession>
<dbReference type="GO" id="GO:0005198">
    <property type="term" value="F:structural molecule activity"/>
    <property type="evidence" value="ECO:0007669"/>
    <property type="project" value="InterPro"/>
</dbReference>
<dbReference type="EMBL" id="LNQE01000028">
    <property type="protein sequence ID" value="KUG29854.1"/>
    <property type="molecule type" value="Genomic_DNA"/>
</dbReference>
<reference evidence="3" key="1">
    <citation type="journal article" date="2015" name="Proc. Natl. Acad. Sci. U.S.A.">
        <title>Networks of energetic and metabolic interactions define dynamics in microbial communities.</title>
        <authorList>
            <person name="Embree M."/>
            <person name="Liu J.K."/>
            <person name="Al-Bassam M.M."/>
            <person name="Zengler K."/>
        </authorList>
    </citation>
    <scope>NUCLEOTIDE SEQUENCE</scope>
</reference>
<keyword evidence="3" id="KW-0282">Flagellum</keyword>
<dbReference type="GO" id="GO:0009425">
    <property type="term" value="C:bacterial-type flagellum basal body"/>
    <property type="evidence" value="ECO:0007669"/>
    <property type="project" value="UniProtKB-SubCell"/>
</dbReference>
<dbReference type="GO" id="GO:0003774">
    <property type="term" value="F:cytoskeletal motor activity"/>
    <property type="evidence" value="ECO:0007669"/>
    <property type="project" value="InterPro"/>
</dbReference>
<sequence length="108" mass="11773">MAISPVAISAYKNALASAGRIDTKVAESLSKPEKPGRSFMDTLQSSIENVNAMETKKADMIQSFASGETQNVHELMIHLQKASVAMGMTTAVRSKVMETYKELVKMSF</sequence>
<dbReference type="Pfam" id="PF02049">
    <property type="entry name" value="FliE"/>
    <property type="match status" value="1"/>
</dbReference>
<keyword evidence="3" id="KW-0966">Cell projection</keyword>
<comment type="subcellular location">
    <subcellularLocation>
        <location evidence="1">Bacterial flagellum basal body</location>
    </subcellularLocation>
</comment>
<dbReference type="AlphaFoldDB" id="A0A0W8G9V8"/>
<dbReference type="HAMAP" id="MF_00724">
    <property type="entry name" value="FliE"/>
    <property type="match status" value="1"/>
</dbReference>
<comment type="caution">
    <text evidence="3">The sequence shown here is derived from an EMBL/GenBank/DDBJ whole genome shotgun (WGS) entry which is preliminary data.</text>
</comment>
<gene>
    <name evidence="3" type="ORF">ASZ90_000250</name>
</gene>
<keyword evidence="2" id="KW-0975">Bacterial flagellum</keyword>
<dbReference type="PANTHER" id="PTHR34653:SF1">
    <property type="entry name" value="FLAGELLAR HOOK-BASAL BODY COMPLEX PROTEIN FLIE"/>
    <property type="match status" value="1"/>
</dbReference>
<name>A0A0W8G9V8_9ZZZZ</name>
<dbReference type="PRINTS" id="PR01006">
    <property type="entry name" value="FLGHOOKFLIE"/>
</dbReference>
<organism evidence="3">
    <name type="scientific">hydrocarbon metagenome</name>
    <dbReference type="NCBI Taxonomy" id="938273"/>
    <lineage>
        <taxon>unclassified sequences</taxon>
        <taxon>metagenomes</taxon>
        <taxon>ecological metagenomes</taxon>
    </lineage>
</organism>
<evidence type="ECO:0000256" key="1">
    <source>
        <dbReference type="ARBA" id="ARBA00004117"/>
    </source>
</evidence>
<dbReference type="GO" id="GO:0071973">
    <property type="term" value="P:bacterial-type flagellum-dependent cell motility"/>
    <property type="evidence" value="ECO:0007669"/>
    <property type="project" value="InterPro"/>
</dbReference>
<protein>
    <submittedName>
        <fullName evidence="3">Flagellar hook-basal body complex protein flie</fullName>
    </submittedName>
</protein>
<dbReference type="NCBIfam" id="TIGR00205">
    <property type="entry name" value="fliE"/>
    <property type="match status" value="1"/>
</dbReference>
<evidence type="ECO:0000313" key="3">
    <source>
        <dbReference type="EMBL" id="KUG29854.1"/>
    </source>
</evidence>
<dbReference type="PANTHER" id="PTHR34653">
    <property type="match status" value="1"/>
</dbReference>
<proteinExistence type="inferred from homology"/>
<keyword evidence="3" id="KW-0969">Cilium</keyword>
<evidence type="ECO:0000256" key="2">
    <source>
        <dbReference type="ARBA" id="ARBA00023143"/>
    </source>
</evidence>
<dbReference type="InterPro" id="IPR001624">
    <property type="entry name" value="FliE"/>
</dbReference>